<proteinExistence type="inferred from homology"/>
<dbReference type="Gene3D" id="3.60.90.10">
    <property type="entry name" value="S-adenosylmethionine decarboxylase"/>
    <property type="match status" value="1"/>
</dbReference>
<comment type="similarity">
    <text evidence="2">Belongs to the eukaryotic AdoMetDC family.</text>
</comment>
<comment type="caution">
    <text evidence="6">The sequence shown here is derived from an EMBL/GenBank/DDBJ whole genome shotgun (WGS) entry which is preliminary data.</text>
</comment>
<comment type="catalytic activity">
    <reaction evidence="5">
        <text>S-adenosyl-L-methionine + H(+) = S-adenosyl 3-(methylsulfanyl)propylamine + CO2</text>
        <dbReference type="Rhea" id="RHEA:15981"/>
        <dbReference type="ChEBI" id="CHEBI:15378"/>
        <dbReference type="ChEBI" id="CHEBI:16526"/>
        <dbReference type="ChEBI" id="CHEBI:57443"/>
        <dbReference type="ChEBI" id="CHEBI:59789"/>
        <dbReference type="EC" id="4.1.1.50"/>
    </reaction>
</comment>
<dbReference type="Proteomes" id="UP000828390">
    <property type="component" value="Unassembled WGS sequence"/>
</dbReference>
<evidence type="ECO:0000313" key="7">
    <source>
        <dbReference type="Proteomes" id="UP000828390"/>
    </source>
</evidence>
<dbReference type="InterPro" id="IPR048283">
    <property type="entry name" value="AdoMetDC-like"/>
</dbReference>
<name>A0A9D4HNM7_DREPO</name>
<reference evidence="6" key="1">
    <citation type="journal article" date="2019" name="bioRxiv">
        <title>The Genome of the Zebra Mussel, Dreissena polymorpha: A Resource for Invasive Species Research.</title>
        <authorList>
            <person name="McCartney M.A."/>
            <person name="Auch B."/>
            <person name="Kono T."/>
            <person name="Mallez S."/>
            <person name="Zhang Y."/>
            <person name="Obille A."/>
            <person name="Becker A."/>
            <person name="Abrahante J.E."/>
            <person name="Garbe J."/>
            <person name="Badalamenti J.P."/>
            <person name="Herman A."/>
            <person name="Mangelson H."/>
            <person name="Liachko I."/>
            <person name="Sullivan S."/>
            <person name="Sone E.D."/>
            <person name="Koren S."/>
            <person name="Silverstein K.A.T."/>
            <person name="Beckman K.B."/>
            <person name="Gohl D.M."/>
        </authorList>
    </citation>
    <scope>NUCLEOTIDE SEQUENCE</scope>
    <source>
        <strain evidence="6">Duluth1</strain>
        <tissue evidence="6">Whole animal</tissue>
    </source>
</reference>
<dbReference type="PANTHER" id="PTHR11570:SF0">
    <property type="entry name" value="S-ADENOSYLMETHIONINE DECARBOXYLASE PROENZYME"/>
    <property type="match status" value="1"/>
</dbReference>
<dbReference type="GO" id="GO:0006597">
    <property type="term" value="P:spermine biosynthetic process"/>
    <property type="evidence" value="ECO:0007669"/>
    <property type="project" value="TreeGrafter"/>
</dbReference>
<reference evidence="6" key="2">
    <citation type="submission" date="2020-11" db="EMBL/GenBank/DDBJ databases">
        <authorList>
            <person name="McCartney M.A."/>
            <person name="Auch B."/>
            <person name="Kono T."/>
            <person name="Mallez S."/>
            <person name="Becker A."/>
            <person name="Gohl D.M."/>
            <person name="Silverstein K.A.T."/>
            <person name="Koren S."/>
            <person name="Bechman K.B."/>
            <person name="Herman A."/>
            <person name="Abrahante J.E."/>
            <person name="Garbe J."/>
        </authorList>
    </citation>
    <scope>NUCLEOTIDE SEQUENCE</scope>
    <source>
        <strain evidence="6">Duluth1</strain>
        <tissue evidence="6">Whole animal</tissue>
    </source>
</reference>
<dbReference type="GO" id="GO:0008295">
    <property type="term" value="P:spermidine biosynthetic process"/>
    <property type="evidence" value="ECO:0007669"/>
    <property type="project" value="UniProtKB-KW"/>
</dbReference>
<dbReference type="Pfam" id="PF01536">
    <property type="entry name" value="SAM_decarbox"/>
    <property type="match status" value="1"/>
</dbReference>
<evidence type="ECO:0008006" key="8">
    <source>
        <dbReference type="Google" id="ProtNLM"/>
    </source>
</evidence>
<dbReference type="InterPro" id="IPR016067">
    <property type="entry name" value="S-AdoMet_deCO2ase_core"/>
</dbReference>
<dbReference type="PANTHER" id="PTHR11570">
    <property type="entry name" value="S-ADENOSYLMETHIONINE DECARBOXYLASE"/>
    <property type="match status" value="1"/>
</dbReference>
<evidence type="ECO:0000256" key="5">
    <source>
        <dbReference type="ARBA" id="ARBA00048112"/>
    </source>
</evidence>
<comment type="pathway">
    <text evidence="1">Amine and polyamine biosynthesis; S-adenosylmethioninamine biosynthesis; S-adenosylmethioninamine from S-adenosyl-L-methionine: step 1/1.</text>
</comment>
<evidence type="ECO:0000256" key="2">
    <source>
        <dbReference type="ARBA" id="ARBA00008466"/>
    </source>
</evidence>
<evidence type="ECO:0000256" key="1">
    <source>
        <dbReference type="ARBA" id="ARBA00004911"/>
    </source>
</evidence>
<sequence>MKIINKFQKSGIDKILPDAKIDEFLFEPCGYSINGLLPHGQYFTIHVTPEPNCSYVSFESNVPKVDQAQMLLREL</sequence>
<dbReference type="SUPFAM" id="SSF56276">
    <property type="entry name" value="S-adenosylmethionine decarboxylase"/>
    <property type="match status" value="1"/>
</dbReference>
<accession>A0A9D4HNM7</accession>
<dbReference type="GO" id="GO:0005829">
    <property type="term" value="C:cytosol"/>
    <property type="evidence" value="ECO:0007669"/>
    <property type="project" value="TreeGrafter"/>
</dbReference>
<dbReference type="AlphaFoldDB" id="A0A9D4HNM7"/>
<keyword evidence="3" id="KW-0745">Spermidine biosynthesis</keyword>
<evidence type="ECO:0000256" key="3">
    <source>
        <dbReference type="ARBA" id="ARBA00023066"/>
    </source>
</evidence>
<evidence type="ECO:0000313" key="6">
    <source>
        <dbReference type="EMBL" id="KAH3725200.1"/>
    </source>
</evidence>
<protein>
    <recommendedName>
        <fullName evidence="8">S-adenosylmethionine decarboxylase proenzyme</fullName>
    </recommendedName>
</protein>
<keyword evidence="7" id="KW-1185">Reference proteome</keyword>
<dbReference type="GO" id="GO:0004014">
    <property type="term" value="F:adenosylmethionine decarboxylase activity"/>
    <property type="evidence" value="ECO:0007669"/>
    <property type="project" value="UniProtKB-EC"/>
</dbReference>
<dbReference type="EMBL" id="JAIWYP010000012">
    <property type="protein sequence ID" value="KAH3725200.1"/>
    <property type="molecule type" value="Genomic_DNA"/>
</dbReference>
<evidence type="ECO:0000256" key="4">
    <source>
        <dbReference type="ARBA" id="ARBA00023115"/>
    </source>
</evidence>
<gene>
    <name evidence="6" type="ORF">DPMN_051035</name>
</gene>
<organism evidence="6 7">
    <name type="scientific">Dreissena polymorpha</name>
    <name type="common">Zebra mussel</name>
    <name type="synonym">Mytilus polymorpha</name>
    <dbReference type="NCBI Taxonomy" id="45954"/>
    <lineage>
        <taxon>Eukaryota</taxon>
        <taxon>Metazoa</taxon>
        <taxon>Spiralia</taxon>
        <taxon>Lophotrochozoa</taxon>
        <taxon>Mollusca</taxon>
        <taxon>Bivalvia</taxon>
        <taxon>Autobranchia</taxon>
        <taxon>Heteroconchia</taxon>
        <taxon>Euheterodonta</taxon>
        <taxon>Imparidentia</taxon>
        <taxon>Neoheterodontei</taxon>
        <taxon>Myida</taxon>
        <taxon>Dreissenoidea</taxon>
        <taxon>Dreissenidae</taxon>
        <taxon>Dreissena</taxon>
    </lineage>
</organism>
<keyword evidence="4" id="KW-0620">Polyamine biosynthesis</keyword>